<sequence length="54" mass="6082">AVKNGYELVVRLLIRSGLSSLNLEDSLYKLLCAIRFGQMAVIQLLLKSVNINYK</sequence>
<evidence type="ECO:0000313" key="1">
    <source>
        <dbReference type="EMBL" id="OCK87163.1"/>
    </source>
</evidence>
<name>A0ACC8ELQ3_9PEZI</name>
<keyword evidence="2" id="KW-1185">Reference proteome</keyword>
<reference evidence="1 2" key="1">
    <citation type="journal article" date="2016" name="Nat. Commun.">
        <title>Ectomycorrhizal ecology is imprinted in the genome of the dominant symbiotic fungus Cenococcum geophilum.</title>
        <authorList>
            <consortium name="DOE Joint Genome Institute"/>
            <person name="Peter M."/>
            <person name="Kohler A."/>
            <person name="Ohm R.A."/>
            <person name="Kuo A."/>
            <person name="Krutzmann J."/>
            <person name="Morin E."/>
            <person name="Arend M."/>
            <person name="Barry K.W."/>
            <person name="Binder M."/>
            <person name="Choi C."/>
            <person name="Clum A."/>
            <person name="Copeland A."/>
            <person name="Grisel N."/>
            <person name="Haridas S."/>
            <person name="Kipfer T."/>
            <person name="LaButti K."/>
            <person name="Lindquist E."/>
            <person name="Lipzen A."/>
            <person name="Maire R."/>
            <person name="Meier B."/>
            <person name="Mihaltcheva S."/>
            <person name="Molinier V."/>
            <person name="Murat C."/>
            <person name="Poggeler S."/>
            <person name="Quandt C.A."/>
            <person name="Sperisen C."/>
            <person name="Tritt A."/>
            <person name="Tisserant E."/>
            <person name="Crous P.W."/>
            <person name="Henrissat B."/>
            <person name="Nehls U."/>
            <person name="Egli S."/>
            <person name="Spatafora J.W."/>
            <person name="Grigoriev I.V."/>
            <person name="Martin F.M."/>
        </authorList>
    </citation>
    <scope>NUCLEOTIDE SEQUENCE [LARGE SCALE GENOMIC DNA]</scope>
    <source>
        <strain evidence="1 2">1.58</strain>
    </source>
</reference>
<gene>
    <name evidence="1" type="ORF">K441DRAFT_595484</name>
</gene>
<organism evidence="1 2">
    <name type="scientific">Cenococcum geophilum 1.58</name>
    <dbReference type="NCBI Taxonomy" id="794803"/>
    <lineage>
        <taxon>Eukaryota</taxon>
        <taxon>Fungi</taxon>
        <taxon>Dikarya</taxon>
        <taxon>Ascomycota</taxon>
        <taxon>Pezizomycotina</taxon>
        <taxon>Dothideomycetes</taxon>
        <taxon>Pleosporomycetidae</taxon>
        <taxon>Gloniales</taxon>
        <taxon>Gloniaceae</taxon>
        <taxon>Cenococcum</taxon>
    </lineage>
</organism>
<accession>A0ACC8ELQ3</accession>
<evidence type="ECO:0000313" key="2">
    <source>
        <dbReference type="Proteomes" id="UP000250078"/>
    </source>
</evidence>
<feature type="non-terminal residue" evidence="1">
    <location>
        <position position="1"/>
    </location>
</feature>
<dbReference type="Proteomes" id="UP000250078">
    <property type="component" value="Unassembled WGS sequence"/>
</dbReference>
<protein>
    <submittedName>
        <fullName evidence="1">Uncharacterized protein</fullName>
    </submittedName>
</protein>
<proteinExistence type="predicted"/>
<dbReference type="EMBL" id="KV748267">
    <property type="protein sequence ID" value="OCK87163.1"/>
    <property type="molecule type" value="Genomic_DNA"/>
</dbReference>